<dbReference type="Pfam" id="PF03382">
    <property type="entry name" value="DUF285"/>
    <property type="match status" value="3"/>
</dbReference>
<dbReference type="Gene3D" id="3.80.10.10">
    <property type="entry name" value="Ribonuclease Inhibitor"/>
    <property type="match status" value="3"/>
</dbReference>
<dbReference type="SUPFAM" id="SSF52058">
    <property type="entry name" value="L domain-like"/>
    <property type="match status" value="1"/>
</dbReference>
<dbReference type="EMBL" id="AP026802">
    <property type="protein sequence ID" value="BDR57972.1"/>
    <property type="molecule type" value="Genomic_DNA"/>
</dbReference>
<dbReference type="InterPro" id="IPR005046">
    <property type="entry name" value="DUF285"/>
</dbReference>
<protein>
    <recommendedName>
        <fullName evidence="3">BspA family leucine-rich repeat surface protein</fullName>
    </recommendedName>
</protein>
<dbReference type="RefSeq" id="WP_317635898.1">
    <property type="nucleotide sequence ID" value="NZ_AP026802.1"/>
</dbReference>
<dbReference type="Proteomes" id="UP001321861">
    <property type="component" value="Chromosome"/>
</dbReference>
<dbReference type="NCBIfam" id="TIGR02167">
    <property type="entry name" value="Liste_lipo_26"/>
    <property type="match status" value="9"/>
</dbReference>
<dbReference type="GO" id="GO:0031146">
    <property type="term" value="P:SCF-dependent proteasomal ubiquitin-dependent protein catabolic process"/>
    <property type="evidence" value="ECO:0007669"/>
    <property type="project" value="TreeGrafter"/>
</dbReference>
<keyword evidence="2" id="KW-1185">Reference proteome</keyword>
<gene>
    <name evidence="1" type="ORF">XA3_04130</name>
</gene>
<dbReference type="GO" id="GO:0019005">
    <property type="term" value="C:SCF ubiquitin ligase complex"/>
    <property type="evidence" value="ECO:0007669"/>
    <property type="project" value="TreeGrafter"/>
</dbReference>
<proteinExistence type="predicted"/>
<dbReference type="KEGG" id="xap:XA3_04130"/>
<evidence type="ECO:0000313" key="1">
    <source>
        <dbReference type="EMBL" id="BDR57972.1"/>
    </source>
</evidence>
<evidence type="ECO:0000313" key="2">
    <source>
        <dbReference type="Proteomes" id="UP001321861"/>
    </source>
</evidence>
<organism evidence="1 2">
    <name type="scientific">Xylocopilactobacillus apicola</name>
    <dbReference type="NCBI Taxonomy" id="2932184"/>
    <lineage>
        <taxon>Bacteria</taxon>
        <taxon>Bacillati</taxon>
        <taxon>Bacillota</taxon>
        <taxon>Bacilli</taxon>
        <taxon>Lactobacillales</taxon>
        <taxon>Lactobacillaceae</taxon>
        <taxon>Xylocopilactobacillus</taxon>
    </lineage>
</organism>
<accession>A0AAU9DM44</accession>
<dbReference type="InterPro" id="IPR011889">
    <property type="entry name" value="Liste_lipo_26"/>
</dbReference>
<name>A0AAU9DM44_9LACO</name>
<reference evidence="1 2" key="1">
    <citation type="journal article" date="2023" name="Microbiol. Spectr.">
        <title>Symbiosis of Carpenter Bees with Uncharacterized Lactic Acid Bacteria Showing NAD Auxotrophy.</title>
        <authorList>
            <person name="Kawasaki S."/>
            <person name="Ozawa K."/>
            <person name="Mori T."/>
            <person name="Yamamoto A."/>
            <person name="Ito M."/>
            <person name="Ohkuma M."/>
            <person name="Sakamoto M."/>
            <person name="Matsutani M."/>
        </authorList>
    </citation>
    <scope>NUCLEOTIDE SEQUENCE [LARGE SCALE GENOMIC DNA]</scope>
    <source>
        <strain evidence="1 2">XA3</strain>
    </source>
</reference>
<dbReference type="PANTHER" id="PTHR13318">
    <property type="entry name" value="PARTNER OF PAIRED, ISOFORM B-RELATED"/>
    <property type="match status" value="1"/>
</dbReference>
<sequence length="1487" mass="164907">MKLLRKLGFVGITLVCFAFFLINNQQKKLSSRAADFPSQISLIGDSKKTIANQGGSGFSDPTRLLKIQPRGISQVNNSTTVSTGAYQMTGQSYWNDTDNRNEVDLTWNQAPNLSGGYHVERDTSNSFTSATDIGTNYGKRFKILNVAPGNAAYYQWFKSWMKMQNVAGTGPVDQGLFDITTVDFGAFNNNPGMLKNPDGTYIYDSIFFGAIDWNDNYDLNEASYQATKAFGDTGRAVTFGHDTIEGAHYDPVTWLPYPGEPSHPYFNRFAPLLGLQVSSSYRPIGSTKIKVATPGSLTKQPYLMDPTKIYDVPMSHSWCSYYMYGSGAIRWLKYDENSLNWRDGDTFVTYLKDGAGQNIGDNNWYLVSKNNYAQIQTGHSSGQCTSAEAQIIFNMIYYTSTLNTGTTGKDITATDQAAPIAPTVSSSNLSEDNLTLNIDAVDNGTDYYYRNRADTSSGSQYSDIIKVPVMSGIKGYVYSVDDSAAATPAVNKDPATGNVTNLNLTPGTPLNFTRLAHAGKYLHIVAVDNNNNVSTATNINLSEYLWWKYDSGTLTIYQHELSYNDTIGYAVDGNVPEWYWLWPWNQYKGNITKAVIKPGVSTADRLDHFFYEFTNLETIEGLANLDTSRSTSFMSMFCRCYKLKSLDLSNFNTANATDMKFMFNQTTSLESLNVSTFNTSKVRNMHAMFQSATQIPELDLSNFDTSAVTNMGYMFYGTTALWQLTLGVKTKIIPSAIYPIGLGNPKSGAVINDPADPTGDYFATVPLWQEVGTAPGATVHDPKGPTKTANEILTESQTRTDRRTYVWYQNWWYIDPQKTLNIYKHNIDLNPTGPADWPWDSRRTEVEKISINPDVTTKSLRNMFSGMTNLKTVAGLENLGTAQAQDFSQIFQNCSNLEVLDLSKLDMRTALQTRYILDGATKLSQLTLGPNTRFPENISNIMDAPGNTNANPTTKWQAVASGTVSAPRGSSITASDLVDKYKNGAPQETYVWDTVWWTYDSGVLTIYPHDLDAAGDSIGTTVDVWNHDQQYNIWPWYQYRDQITKTVIKPGVAIKGSACGMFADCNNLVEIEGLTNFETSQMTSMKYMFSHNTSLKSLDLTSFDTGQNTSMDGTFLFCTSMTDLKLGANFTTKNVTDFTRAFEACFVLKALDLTNFITSKATSMEAMFNNCRALTKLDVSGFDTSNVTKMDWMFEDCEKLVKIDVSGFNTSKVQRIYRMFKDCLSLTTLDLSSFDLTQVPDVLWDSYIGSVGNMLLNTPKLWKLTLGPNTKLTFSYGTVGLVDPGAGTEISKLDDPDNITNPQKNYYATDTKWQEIGSGGSAHDPKGAVSSANQIIADSATRTDKRTYVWYQLGRQTLAASTNIDFGNHRGSIRNHEYKSPNQTINITDNRNDRSGKTWRLEAKAGPLSKTASTKVIKGNPLIYQSGGINYPLNATACSIYSGSGGSSYQDILNLNWNLLFKARATDIPEAGQYQGTVTFTLVNSIP</sequence>
<dbReference type="InterPro" id="IPR032675">
    <property type="entry name" value="LRR_dom_sf"/>
</dbReference>
<dbReference type="PANTHER" id="PTHR13318:SF105">
    <property type="entry name" value="F-BOX_LRR-REPEAT PROTEIN 3"/>
    <property type="match status" value="1"/>
</dbReference>
<evidence type="ECO:0008006" key="3">
    <source>
        <dbReference type="Google" id="ProtNLM"/>
    </source>
</evidence>